<dbReference type="EMBL" id="JAKKPZ010000072">
    <property type="protein sequence ID" value="KAI1704090.1"/>
    <property type="molecule type" value="Genomic_DNA"/>
</dbReference>
<dbReference type="Proteomes" id="UP001201812">
    <property type="component" value="Unassembled WGS sequence"/>
</dbReference>
<organism evidence="1 2">
    <name type="scientific">Ditylenchus destructor</name>
    <dbReference type="NCBI Taxonomy" id="166010"/>
    <lineage>
        <taxon>Eukaryota</taxon>
        <taxon>Metazoa</taxon>
        <taxon>Ecdysozoa</taxon>
        <taxon>Nematoda</taxon>
        <taxon>Chromadorea</taxon>
        <taxon>Rhabditida</taxon>
        <taxon>Tylenchina</taxon>
        <taxon>Tylenchomorpha</taxon>
        <taxon>Sphaerularioidea</taxon>
        <taxon>Anguinidae</taxon>
        <taxon>Anguininae</taxon>
        <taxon>Ditylenchus</taxon>
    </lineage>
</organism>
<protein>
    <submittedName>
        <fullName evidence="1">Uncharacterized protein</fullName>
    </submittedName>
</protein>
<dbReference type="AlphaFoldDB" id="A0AAD4MS22"/>
<name>A0AAD4MS22_9BILA</name>
<gene>
    <name evidence="1" type="ORF">DdX_14452</name>
</gene>
<sequence length="69" mass="7587">MPKQVNESAAVSLINRPTQKCIKEGTTSRTAIIMGTYIHVPSPKLIDFCNPWSQGSDQPISLEIKSLDT</sequence>
<reference evidence="1" key="1">
    <citation type="submission" date="2022-01" db="EMBL/GenBank/DDBJ databases">
        <title>Genome Sequence Resource for Two Populations of Ditylenchus destructor, the Migratory Endoparasitic Phytonematode.</title>
        <authorList>
            <person name="Zhang H."/>
            <person name="Lin R."/>
            <person name="Xie B."/>
        </authorList>
    </citation>
    <scope>NUCLEOTIDE SEQUENCE</scope>
    <source>
        <strain evidence="1">BazhouSP</strain>
    </source>
</reference>
<evidence type="ECO:0000313" key="2">
    <source>
        <dbReference type="Proteomes" id="UP001201812"/>
    </source>
</evidence>
<comment type="caution">
    <text evidence="1">The sequence shown here is derived from an EMBL/GenBank/DDBJ whole genome shotgun (WGS) entry which is preliminary data.</text>
</comment>
<accession>A0AAD4MS22</accession>
<evidence type="ECO:0000313" key="1">
    <source>
        <dbReference type="EMBL" id="KAI1704090.1"/>
    </source>
</evidence>
<keyword evidence="2" id="KW-1185">Reference proteome</keyword>
<proteinExistence type="predicted"/>